<gene>
    <name evidence="2" type="ORF">RF11_09098</name>
</gene>
<comment type="caution">
    <text evidence="2">The sequence shown here is derived from an EMBL/GenBank/DDBJ whole genome shotgun (WGS) entry which is preliminary data.</text>
</comment>
<dbReference type="GO" id="GO:0005794">
    <property type="term" value="C:Golgi apparatus"/>
    <property type="evidence" value="ECO:0007669"/>
    <property type="project" value="TreeGrafter"/>
</dbReference>
<feature type="domain" description="Sortilin C-terminal" evidence="1">
    <location>
        <begin position="193"/>
        <end position="270"/>
    </location>
</feature>
<accession>A0A0C2NH86</accession>
<protein>
    <submittedName>
        <fullName evidence="2">Vacuolar protein sorting/targeting protein 10</fullName>
    </submittedName>
</protein>
<sequence>MNQNYKLIQLVCNLSVYDVKGDRCPFVINPKLYGVIYANLKISAFQDSTYVSLNDGKSFYPIKFKRDCSGSGANYYGAEFYFNWSADFIKNNFHNERIVKFQGEYHGNCSSGSRTFVSFNGGKSWKMLYSKLEKLVISTDGLLMFGTEKMPGRIWYSFDERTSYYKKRIVADGIIDIIPLESPDSRVISTINYNKRKNIYSVFAFDFSNATNRTCQSDDYETWYVPRYFGNCFQGNEVSYLRKKTFAMCDNRQSVVLPTIKPCPCSREDFPW</sequence>
<dbReference type="AlphaFoldDB" id="A0A0C2NH86"/>
<dbReference type="Pfam" id="PF15901">
    <property type="entry name" value="Sortilin_C"/>
    <property type="match status" value="1"/>
</dbReference>
<dbReference type="GO" id="GO:0016020">
    <property type="term" value="C:membrane"/>
    <property type="evidence" value="ECO:0007669"/>
    <property type="project" value="TreeGrafter"/>
</dbReference>
<proteinExistence type="predicted"/>
<dbReference type="Proteomes" id="UP000031668">
    <property type="component" value="Unassembled WGS sequence"/>
</dbReference>
<name>A0A0C2NH86_THEKT</name>
<dbReference type="InterPro" id="IPR031777">
    <property type="entry name" value="Sortilin_C"/>
</dbReference>
<dbReference type="SUPFAM" id="SSF50939">
    <property type="entry name" value="Sialidases"/>
    <property type="match status" value="1"/>
</dbReference>
<evidence type="ECO:0000313" key="2">
    <source>
        <dbReference type="EMBL" id="KII73382.1"/>
    </source>
</evidence>
<reference evidence="2 3" key="1">
    <citation type="journal article" date="2014" name="Genome Biol. Evol.">
        <title>The genome of the myxosporean Thelohanellus kitauei shows adaptations to nutrient acquisition within its fish host.</title>
        <authorList>
            <person name="Yang Y."/>
            <person name="Xiong J."/>
            <person name="Zhou Z."/>
            <person name="Huo F."/>
            <person name="Miao W."/>
            <person name="Ran C."/>
            <person name="Liu Y."/>
            <person name="Zhang J."/>
            <person name="Feng J."/>
            <person name="Wang M."/>
            <person name="Wang M."/>
            <person name="Wang L."/>
            <person name="Yao B."/>
        </authorList>
    </citation>
    <scope>NUCLEOTIDE SEQUENCE [LARGE SCALE GENOMIC DNA]</scope>
    <source>
        <strain evidence="2">Wuqing</strain>
    </source>
</reference>
<dbReference type="Gene3D" id="2.10.70.80">
    <property type="match status" value="1"/>
</dbReference>
<dbReference type="PANTHER" id="PTHR12106">
    <property type="entry name" value="SORTILIN RELATED"/>
    <property type="match status" value="1"/>
</dbReference>
<dbReference type="InterPro" id="IPR050310">
    <property type="entry name" value="VPS10-sortilin"/>
</dbReference>
<dbReference type="OrthoDB" id="5949766at2759"/>
<evidence type="ECO:0000259" key="1">
    <source>
        <dbReference type="Pfam" id="PF15901"/>
    </source>
</evidence>
<dbReference type="PANTHER" id="PTHR12106:SF27">
    <property type="entry name" value="SORTILIN-RELATED RECEPTOR"/>
    <property type="match status" value="1"/>
</dbReference>
<dbReference type="GO" id="GO:0006892">
    <property type="term" value="P:post-Golgi vesicle-mediated transport"/>
    <property type="evidence" value="ECO:0007669"/>
    <property type="project" value="TreeGrafter"/>
</dbReference>
<evidence type="ECO:0000313" key="3">
    <source>
        <dbReference type="Proteomes" id="UP000031668"/>
    </source>
</evidence>
<dbReference type="EMBL" id="JWZT01000858">
    <property type="protein sequence ID" value="KII73382.1"/>
    <property type="molecule type" value="Genomic_DNA"/>
</dbReference>
<organism evidence="2 3">
    <name type="scientific">Thelohanellus kitauei</name>
    <name type="common">Myxosporean</name>
    <dbReference type="NCBI Taxonomy" id="669202"/>
    <lineage>
        <taxon>Eukaryota</taxon>
        <taxon>Metazoa</taxon>
        <taxon>Cnidaria</taxon>
        <taxon>Myxozoa</taxon>
        <taxon>Myxosporea</taxon>
        <taxon>Bivalvulida</taxon>
        <taxon>Platysporina</taxon>
        <taxon>Myxobolidae</taxon>
        <taxon>Thelohanellus</taxon>
    </lineage>
</organism>
<dbReference type="InterPro" id="IPR036278">
    <property type="entry name" value="Sialidase_sf"/>
</dbReference>
<keyword evidence="3" id="KW-1185">Reference proteome</keyword>